<evidence type="ECO:0000256" key="1">
    <source>
        <dbReference type="ARBA" id="ARBA00006539"/>
    </source>
</evidence>
<sequence length="444" mass="52657">MDINNIINGENNGENFFNKTYEDLNRYAVGEIAYRLENIDDLIFQNYQKYDKFKHYRVKDNIKRTLITLKGKITFNRRRYYKINTITGKEEYIFILDEFLLIKKWQKVGNDVKKRILLFLSDDKKYRDILHALEQAKISLMSISNIIKNATTNDKYYINNTNIKINVPHTLYIQVDGTFLKIECDRKKVKKHTLLSTVHTGYDQKKSTEKRHVIANKLGVYEIDNIPIYISKKTKLTRFVVKLILLIISNYNIQDDTEIMILGDGANWIKGVKKDIANRFPNNKVHYTIDKFHLVKRFKDLLPHRRIIKENKETFKQVVDYFYNGKYYELLQCLKESKSFIPSSKKFLRETINLIKNNEEGIKNQTLWNNIGCHMEGDVSHYGKGIFSKKGIYSEKTVKNKLNTSMLKLRNNIKDFKQPEKPPENNSILYNNFNKTKQQNLHLY</sequence>
<accession>A0AAJ4EJC0</accession>
<name>A0AAJ4EJC0_SPICI</name>
<evidence type="ECO:0000313" key="2">
    <source>
        <dbReference type="EMBL" id="QIA68957.1"/>
    </source>
</evidence>
<protein>
    <recommendedName>
        <fullName evidence="4">ISLre2 family transposase</fullName>
    </recommendedName>
</protein>
<organism evidence="2 3">
    <name type="scientific">Spiroplasma citri</name>
    <dbReference type="NCBI Taxonomy" id="2133"/>
    <lineage>
        <taxon>Bacteria</taxon>
        <taxon>Bacillati</taxon>
        <taxon>Mycoplasmatota</taxon>
        <taxon>Mollicutes</taxon>
        <taxon>Entomoplasmatales</taxon>
        <taxon>Spiroplasmataceae</taxon>
        <taxon>Spiroplasma</taxon>
    </lineage>
</organism>
<dbReference type="Proteomes" id="UP000464735">
    <property type="component" value="Chromosome"/>
</dbReference>
<dbReference type="EMBL" id="CP046368">
    <property type="protein sequence ID" value="QIA68957.1"/>
    <property type="molecule type" value="Genomic_DNA"/>
</dbReference>
<reference evidence="2 3" key="1">
    <citation type="submission" date="2019-11" db="EMBL/GenBank/DDBJ databases">
        <title>Whole genome sequencing and comparative genomics analyses of five strains of Spiroplasma citri.</title>
        <authorList>
            <person name="Yokomi R."/>
            <person name="Chen J."/>
            <person name="Rattner R."/>
            <person name="Vidalakis G."/>
        </authorList>
    </citation>
    <scope>NUCLEOTIDE SEQUENCE [LARGE SCALE GENOMIC DNA]</scope>
    <source>
        <strain evidence="2 3">BR12</strain>
    </source>
</reference>
<evidence type="ECO:0008006" key="4">
    <source>
        <dbReference type="Google" id="ProtNLM"/>
    </source>
</evidence>
<comment type="similarity">
    <text evidence="1">Belongs to the UPF0236 family.</text>
</comment>
<dbReference type="AlphaFoldDB" id="A0AAJ4EJC0"/>
<proteinExistence type="inferred from homology"/>
<dbReference type="RefSeq" id="WP_164028260.1">
    <property type="nucleotide sequence ID" value="NZ_CP046368.1"/>
</dbReference>
<evidence type="ECO:0000313" key="3">
    <source>
        <dbReference type="Proteomes" id="UP000464735"/>
    </source>
</evidence>
<dbReference type="InterPro" id="IPR009620">
    <property type="entry name" value="UPF0236"/>
</dbReference>
<gene>
    <name evidence="2" type="ORF">GL298_05210</name>
</gene>
<dbReference type="NCBIfam" id="NF046004">
    <property type="entry name" value="ICE_Mbov_0401"/>
    <property type="match status" value="1"/>
</dbReference>
<dbReference type="Pfam" id="PF06782">
    <property type="entry name" value="UPF0236"/>
    <property type="match status" value="1"/>
</dbReference>